<keyword evidence="3" id="KW-1185">Reference proteome</keyword>
<dbReference type="Proteomes" id="UP000502894">
    <property type="component" value="Chromosome"/>
</dbReference>
<dbReference type="RefSeq" id="WP_173236737.1">
    <property type="nucleotide sequence ID" value="NZ_AP022839.1"/>
</dbReference>
<evidence type="ECO:0000259" key="1">
    <source>
        <dbReference type="Pfam" id="PF13613"/>
    </source>
</evidence>
<name>A0A6F8T4A0_9GAMM</name>
<organism evidence="2 3">
    <name type="scientific">Legionella antarctica</name>
    <dbReference type="NCBI Taxonomy" id="2708020"/>
    <lineage>
        <taxon>Bacteria</taxon>
        <taxon>Pseudomonadati</taxon>
        <taxon>Pseudomonadota</taxon>
        <taxon>Gammaproteobacteria</taxon>
        <taxon>Legionellales</taxon>
        <taxon>Legionellaceae</taxon>
        <taxon>Legionella</taxon>
    </lineage>
</organism>
<dbReference type="InterPro" id="IPR027805">
    <property type="entry name" value="Transposase_HTH_dom"/>
</dbReference>
<dbReference type="KEGG" id="lant:TUM19329_13940"/>
<proteinExistence type="predicted"/>
<reference evidence="2" key="1">
    <citation type="journal article" date="2020" name="Microbiol. Resour. Announc.">
        <title>Complete Genome Sequence of Novel Psychrotolerant Legionella Strain TUM19329, Isolated from Antarctic Lake Sediment.</title>
        <authorList>
            <person name="Shimada S."/>
            <person name="Nakai R."/>
            <person name="Aoki K."/>
            <person name="Shimoeda N."/>
            <person name="Ohno G."/>
            <person name="Miyazaki Y."/>
            <person name="Kudoh S."/>
            <person name="Imura S."/>
            <person name="Watanabe K."/>
            <person name="Ishii Y."/>
            <person name="Tateda K."/>
        </authorList>
    </citation>
    <scope>NUCLEOTIDE SEQUENCE [LARGE SCALE GENOMIC DNA]</scope>
    <source>
        <strain evidence="2">TUM19329</strain>
    </source>
</reference>
<protein>
    <recommendedName>
        <fullName evidence="1">Transposase Helix-turn-helix domain-containing protein</fullName>
    </recommendedName>
</protein>
<dbReference type="EMBL" id="AP022839">
    <property type="protein sequence ID" value="BCA95033.1"/>
    <property type="molecule type" value="Genomic_DNA"/>
</dbReference>
<gene>
    <name evidence="2" type="ORF">TUM19329_13940</name>
</gene>
<evidence type="ECO:0000313" key="3">
    <source>
        <dbReference type="Proteomes" id="UP000502894"/>
    </source>
</evidence>
<feature type="domain" description="Transposase Helix-turn-helix" evidence="1">
    <location>
        <begin position="47"/>
        <end position="88"/>
    </location>
</feature>
<dbReference type="AlphaFoldDB" id="A0A6F8T4A0"/>
<accession>A0A6F8T4A0</accession>
<sequence>MNFEQIKEESSDDFRGLTGIRRTTFDVMIGILRESESILKAQGGKPNKLAIEDRLLMTLEYLREYRTYFHISRSCGISKSSCYRNIRKRFGLRFNLIAGIYNVVL</sequence>
<dbReference type="Pfam" id="PF13613">
    <property type="entry name" value="HTH_Tnp_4"/>
    <property type="match status" value="1"/>
</dbReference>
<evidence type="ECO:0000313" key="2">
    <source>
        <dbReference type="EMBL" id="BCA95033.1"/>
    </source>
</evidence>